<reference evidence="1" key="1">
    <citation type="journal article" date="2020" name="Nature">
        <title>Giant virus diversity and host interactions through global metagenomics.</title>
        <authorList>
            <person name="Schulz F."/>
            <person name="Roux S."/>
            <person name="Paez-Espino D."/>
            <person name="Jungbluth S."/>
            <person name="Walsh D.A."/>
            <person name="Denef V.J."/>
            <person name="McMahon K.D."/>
            <person name="Konstantinidis K.T."/>
            <person name="Eloe-Fadrosh E.A."/>
            <person name="Kyrpides N.C."/>
            <person name="Woyke T."/>
        </authorList>
    </citation>
    <scope>NUCLEOTIDE SEQUENCE</scope>
    <source>
        <strain evidence="1">GVMAG-M-3300027963-41</strain>
    </source>
</reference>
<organism evidence="1">
    <name type="scientific">viral metagenome</name>
    <dbReference type="NCBI Taxonomy" id="1070528"/>
    <lineage>
        <taxon>unclassified sequences</taxon>
        <taxon>metagenomes</taxon>
        <taxon>organismal metagenomes</taxon>
    </lineage>
</organism>
<protein>
    <submittedName>
        <fullName evidence="1">Uncharacterized protein</fullName>
    </submittedName>
</protein>
<sequence>MSIFDGVSTGSIDFSPYQPVPVVTIILDEAELANCKEFQFERFWRVWYTERSFYAPALQTLVLGLRRSSDSWEGIRRFIDYFEQDILFRHPRVGLDIYLTNGDDPQYVLSVNPAMYHRYPVSIPQALQVL</sequence>
<dbReference type="AlphaFoldDB" id="A0A6C0LLS6"/>
<dbReference type="EMBL" id="MN740533">
    <property type="protein sequence ID" value="QHU31866.1"/>
    <property type="molecule type" value="Genomic_DNA"/>
</dbReference>
<proteinExistence type="predicted"/>
<accession>A0A6C0LLS6</accession>
<name>A0A6C0LLS6_9ZZZZ</name>
<evidence type="ECO:0000313" key="1">
    <source>
        <dbReference type="EMBL" id="QHU31866.1"/>
    </source>
</evidence>